<dbReference type="InterPro" id="IPR027385">
    <property type="entry name" value="Beta-barrel_OMP"/>
</dbReference>
<evidence type="ECO:0000256" key="5">
    <source>
        <dbReference type="ARBA" id="ARBA00023136"/>
    </source>
</evidence>
<name>A0A7T6ARF3_9BACT</name>
<evidence type="ECO:0000256" key="4">
    <source>
        <dbReference type="ARBA" id="ARBA00022729"/>
    </source>
</evidence>
<dbReference type="SUPFAM" id="SSF56925">
    <property type="entry name" value="OMPA-like"/>
    <property type="match status" value="1"/>
</dbReference>
<keyword evidence="2" id="KW-1134">Transmembrane beta strand</keyword>
<dbReference type="GO" id="GO:0009279">
    <property type="term" value="C:cell outer membrane"/>
    <property type="evidence" value="ECO:0007669"/>
    <property type="project" value="UniProtKB-SubCell"/>
</dbReference>
<organism evidence="8 9">
    <name type="scientific">Desulfobulbus oligotrophicus</name>
    <dbReference type="NCBI Taxonomy" id="1909699"/>
    <lineage>
        <taxon>Bacteria</taxon>
        <taxon>Pseudomonadati</taxon>
        <taxon>Thermodesulfobacteriota</taxon>
        <taxon>Desulfobulbia</taxon>
        <taxon>Desulfobulbales</taxon>
        <taxon>Desulfobulbaceae</taxon>
        <taxon>Desulfobulbus</taxon>
    </lineage>
</organism>
<dbReference type="PANTHER" id="PTHR35892">
    <property type="entry name" value="OUTER MEMBRANE PROTEIN PAGN-RELATED"/>
    <property type="match status" value="1"/>
</dbReference>
<dbReference type="Pfam" id="PF13505">
    <property type="entry name" value="OMP_b-brl"/>
    <property type="match status" value="1"/>
</dbReference>
<dbReference type="AlphaFoldDB" id="A0A7T6ARF3"/>
<evidence type="ECO:0000256" key="2">
    <source>
        <dbReference type="ARBA" id="ARBA00022452"/>
    </source>
</evidence>
<gene>
    <name evidence="8" type="ORF">HP555_13210</name>
</gene>
<keyword evidence="3" id="KW-0812">Transmembrane</keyword>
<proteinExistence type="predicted"/>
<dbReference type="RefSeq" id="WP_199263040.1">
    <property type="nucleotide sequence ID" value="NZ_CP054140.1"/>
</dbReference>
<evidence type="ECO:0000259" key="7">
    <source>
        <dbReference type="Pfam" id="PF13505"/>
    </source>
</evidence>
<accession>A0A7T6ARF3</accession>
<keyword evidence="5" id="KW-0472">Membrane</keyword>
<dbReference type="Gene3D" id="2.40.160.20">
    <property type="match status" value="1"/>
</dbReference>
<dbReference type="InterPro" id="IPR051723">
    <property type="entry name" value="Bact_OM_Invasion-Related"/>
</dbReference>
<evidence type="ECO:0000313" key="8">
    <source>
        <dbReference type="EMBL" id="QQG66756.1"/>
    </source>
</evidence>
<dbReference type="InterPro" id="IPR011250">
    <property type="entry name" value="OMP/PagP_B-barrel"/>
</dbReference>
<evidence type="ECO:0000256" key="6">
    <source>
        <dbReference type="SAM" id="SignalP"/>
    </source>
</evidence>
<evidence type="ECO:0000256" key="3">
    <source>
        <dbReference type="ARBA" id="ARBA00022692"/>
    </source>
</evidence>
<feature type="signal peptide" evidence="6">
    <location>
        <begin position="1"/>
        <end position="22"/>
    </location>
</feature>
<feature type="chain" id="PRO_5032919306" evidence="6">
    <location>
        <begin position="23"/>
        <end position="274"/>
    </location>
</feature>
<dbReference type="KEGG" id="dog:HP555_13210"/>
<evidence type="ECO:0000313" key="9">
    <source>
        <dbReference type="Proteomes" id="UP000596092"/>
    </source>
</evidence>
<keyword evidence="4 6" id="KW-0732">Signal</keyword>
<evidence type="ECO:0000256" key="1">
    <source>
        <dbReference type="ARBA" id="ARBA00004571"/>
    </source>
</evidence>
<protein>
    <submittedName>
        <fullName evidence="8">Porin family protein</fullName>
    </submittedName>
</protein>
<dbReference type="EMBL" id="CP054140">
    <property type="protein sequence ID" value="QQG66756.1"/>
    <property type="molecule type" value="Genomic_DNA"/>
</dbReference>
<comment type="subcellular location">
    <subcellularLocation>
        <location evidence="1">Cell outer membrane</location>
        <topology evidence="1">Multi-pass membrane protein</topology>
    </subcellularLocation>
</comment>
<feature type="domain" description="Outer membrane protein beta-barrel" evidence="7">
    <location>
        <begin position="79"/>
        <end position="274"/>
    </location>
</feature>
<reference evidence="8 9" key="1">
    <citation type="submission" date="2020-05" db="EMBL/GenBank/DDBJ databases">
        <title>Complete genome of Desulfobulbus oligotrophicus.</title>
        <authorList>
            <person name="Podar M."/>
        </authorList>
    </citation>
    <scope>NUCLEOTIDE SEQUENCE [LARGE SCALE GENOMIC DNA]</scope>
    <source>
        <strain evidence="8 9">Prop6</strain>
    </source>
</reference>
<dbReference type="PANTHER" id="PTHR35892:SF2">
    <property type="entry name" value="OUTER MEMBRANE PROTEIN PAGN"/>
    <property type="match status" value="1"/>
</dbReference>
<dbReference type="Proteomes" id="UP000596092">
    <property type="component" value="Chromosome"/>
</dbReference>
<sequence>MKKVLSVMAVSAFVLTAGNVLAGGPSKQYTAPGCPDECQQQIDDLNSSQAQQDELLSAHGKQLQNHESRITDLERAFDDYWYARLGIRAAWVNQKMAGNGFPQFDADSEVGFGGAIAFGREFAMYNAPGKFRAEIELAKQVSDIDDNPVFFADADGSRQLTDGEIDITTVMINGYYELPVFDAFSVYAMAGVGFAKYDVDATITAFGADGLPIGSMDGGASDNVFAYKAGAGVTYNFTDEIAADLGYEYLGVADTDIADSINGHNVVASVRFKF</sequence>
<keyword evidence="9" id="KW-1185">Reference proteome</keyword>